<dbReference type="Gene3D" id="1.10.10.10">
    <property type="entry name" value="Winged helix-like DNA-binding domain superfamily/Winged helix DNA-binding domain"/>
    <property type="match status" value="1"/>
</dbReference>
<dbReference type="SUPFAM" id="SSF46785">
    <property type="entry name" value="Winged helix' DNA-binding domain"/>
    <property type="match status" value="1"/>
</dbReference>
<dbReference type="EMBL" id="FNAN01000019">
    <property type="protein sequence ID" value="SDG47996.1"/>
    <property type="molecule type" value="Genomic_DNA"/>
</dbReference>
<dbReference type="InterPro" id="IPR036388">
    <property type="entry name" value="WH-like_DNA-bd_sf"/>
</dbReference>
<name>A0A1G7UKF8_9BACT</name>
<dbReference type="STRING" id="659014.SAMN04487996_11929"/>
<protein>
    <submittedName>
        <fullName evidence="5">Transcriptional regulator, HxlR family</fullName>
    </submittedName>
</protein>
<evidence type="ECO:0000256" key="3">
    <source>
        <dbReference type="ARBA" id="ARBA00023163"/>
    </source>
</evidence>
<reference evidence="6" key="1">
    <citation type="submission" date="2016-10" db="EMBL/GenBank/DDBJ databases">
        <authorList>
            <person name="Varghese N."/>
            <person name="Submissions S."/>
        </authorList>
    </citation>
    <scope>NUCLEOTIDE SEQUENCE [LARGE SCALE GENOMIC DNA]</scope>
    <source>
        <strain evidence="6">DSM 25329</strain>
    </source>
</reference>
<dbReference type="InterPro" id="IPR002577">
    <property type="entry name" value="HTH_HxlR"/>
</dbReference>
<dbReference type="PANTHER" id="PTHR33204">
    <property type="entry name" value="TRANSCRIPTIONAL REGULATOR, MARR FAMILY"/>
    <property type="match status" value="1"/>
</dbReference>
<dbReference type="PROSITE" id="PS51118">
    <property type="entry name" value="HTH_HXLR"/>
    <property type="match status" value="1"/>
</dbReference>
<evidence type="ECO:0000313" key="5">
    <source>
        <dbReference type="EMBL" id="SDG47996.1"/>
    </source>
</evidence>
<keyword evidence="6" id="KW-1185">Reference proteome</keyword>
<gene>
    <name evidence="5" type="ORF">SAMN04487996_11929</name>
</gene>
<organism evidence="5 6">
    <name type="scientific">Dyadobacter soli</name>
    <dbReference type="NCBI Taxonomy" id="659014"/>
    <lineage>
        <taxon>Bacteria</taxon>
        <taxon>Pseudomonadati</taxon>
        <taxon>Bacteroidota</taxon>
        <taxon>Cytophagia</taxon>
        <taxon>Cytophagales</taxon>
        <taxon>Spirosomataceae</taxon>
        <taxon>Dyadobacter</taxon>
    </lineage>
</organism>
<accession>A0A1G7UKF8</accession>
<keyword evidence="1" id="KW-0805">Transcription regulation</keyword>
<evidence type="ECO:0000259" key="4">
    <source>
        <dbReference type="PROSITE" id="PS51118"/>
    </source>
</evidence>
<keyword evidence="3" id="KW-0804">Transcription</keyword>
<evidence type="ECO:0000256" key="2">
    <source>
        <dbReference type="ARBA" id="ARBA00023125"/>
    </source>
</evidence>
<evidence type="ECO:0000313" key="6">
    <source>
        <dbReference type="Proteomes" id="UP000198748"/>
    </source>
</evidence>
<feature type="domain" description="HTH hxlR-type" evidence="4">
    <location>
        <begin position="34"/>
        <end position="137"/>
    </location>
</feature>
<sequence length="154" mass="17630">MIVIHKRLVIAFWLANINMAFTNHNGPRPSRAQCMSKLNAAGDALYVIGGKWRLRIIIALSEGHKRFNDLQRAISGISARVLSNELKELEINGFVIRKVYTDFPVSIEYELTPYSDTLSPVIESLINWGEMHRQRIMHMEKPEEEAAIVLEEIL</sequence>
<dbReference type="PANTHER" id="PTHR33204:SF29">
    <property type="entry name" value="TRANSCRIPTIONAL REGULATOR"/>
    <property type="match status" value="1"/>
</dbReference>
<dbReference type="InterPro" id="IPR036390">
    <property type="entry name" value="WH_DNA-bd_sf"/>
</dbReference>
<evidence type="ECO:0000256" key="1">
    <source>
        <dbReference type="ARBA" id="ARBA00023015"/>
    </source>
</evidence>
<proteinExistence type="predicted"/>
<keyword evidence="2" id="KW-0238">DNA-binding</keyword>
<dbReference type="Pfam" id="PF01638">
    <property type="entry name" value="HxlR"/>
    <property type="match status" value="1"/>
</dbReference>
<dbReference type="AlphaFoldDB" id="A0A1G7UKF8"/>
<dbReference type="Proteomes" id="UP000198748">
    <property type="component" value="Unassembled WGS sequence"/>
</dbReference>
<dbReference type="GO" id="GO:0003677">
    <property type="term" value="F:DNA binding"/>
    <property type="evidence" value="ECO:0007669"/>
    <property type="project" value="UniProtKB-KW"/>
</dbReference>